<reference evidence="2" key="1">
    <citation type="submission" date="2016-10" db="EMBL/GenBank/DDBJ databases">
        <authorList>
            <person name="Varghese N."/>
            <person name="Submissions S."/>
        </authorList>
    </citation>
    <scope>NUCLEOTIDE SEQUENCE [LARGE SCALE GENOMIC DNA]</scope>
    <source>
        <strain evidence="2">DSM 26894</strain>
    </source>
</reference>
<keyword evidence="2" id="KW-1185">Reference proteome</keyword>
<name>A0A1I6QJ93_9RHOB</name>
<dbReference type="STRING" id="311180.SAMN04488050_102105"/>
<dbReference type="Proteomes" id="UP000199392">
    <property type="component" value="Unassembled WGS sequence"/>
</dbReference>
<evidence type="ECO:0000313" key="1">
    <source>
        <dbReference type="EMBL" id="SFS52390.1"/>
    </source>
</evidence>
<dbReference type="RefSeq" id="WP_092419167.1">
    <property type="nucleotide sequence ID" value="NZ_FNCL01000001.1"/>
</dbReference>
<gene>
    <name evidence="1" type="ORF">SAMN04488050_102105</name>
</gene>
<organism evidence="1 2">
    <name type="scientific">Alloyangia pacifica</name>
    <dbReference type="NCBI Taxonomy" id="311180"/>
    <lineage>
        <taxon>Bacteria</taxon>
        <taxon>Pseudomonadati</taxon>
        <taxon>Pseudomonadota</taxon>
        <taxon>Alphaproteobacteria</taxon>
        <taxon>Rhodobacterales</taxon>
        <taxon>Roseobacteraceae</taxon>
        <taxon>Alloyangia</taxon>
    </lineage>
</organism>
<dbReference type="AlphaFoldDB" id="A0A1I6QJ93"/>
<sequence length="99" mass="10176">MSGSARSVFVIAATALALHKGGMTLCGGGIIALSDALDAFPNVAPGDEVALAHARAREVVAARLSSNETAFSAAKYALEVEMASLWSLRVQAFSKGVRV</sequence>
<protein>
    <submittedName>
        <fullName evidence="1">Uncharacterized protein</fullName>
    </submittedName>
</protein>
<dbReference type="OrthoDB" id="9966709at2"/>
<evidence type="ECO:0000313" key="2">
    <source>
        <dbReference type="Proteomes" id="UP000199392"/>
    </source>
</evidence>
<dbReference type="EMBL" id="FOZW01000002">
    <property type="protein sequence ID" value="SFS52390.1"/>
    <property type="molecule type" value="Genomic_DNA"/>
</dbReference>
<proteinExistence type="predicted"/>
<accession>A0A1I6QJ93</accession>